<dbReference type="AlphaFoldDB" id="A0A0Z8P9V2"/>
<organism evidence="2 3">
    <name type="scientific">Streptococcus suis</name>
    <dbReference type="NCBI Taxonomy" id="1307"/>
    <lineage>
        <taxon>Bacteria</taxon>
        <taxon>Bacillati</taxon>
        <taxon>Bacillota</taxon>
        <taxon>Bacilli</taxon>
        <taxon>Lactobacillales</taxon>
        <taxon>Streptococcaceae</taxon>
        <taxon>Streptococcus</taxon>
    </lineage>
</organism>
<protein>
    <submittedName>
        <fullName evidence="2">Large variant extracellular factor</fullName>
    </submittedName>
</protein>
<feature type="domain" description="DUF1542" evidence="1">
    <location>
        <begin position="195"/>
        <end position="255"/>
    </location>
</feature>
<reference evidence="2 3" key="1">
    <citation type="submission" date="2016-02" db="EMBL/GenBank/DDBJ databases">
        <authorList>
            <consortium name="Pathogen Informatics"/>
        </authorList>
    </citation>
    <scope>NUCLEOTIDE SEQUENCE [LARGE SCALE GENOMIC DNA]</scope>
    <source>
        <strain evidence="2 3">LSS99</strain>
    </source>
</reference>
<sequence>MDAKNKIAKDLATVEAAIDANSNLSDGEKEVAKLAAQAKAAEAVANIEKATTPEAVQTLEDAAVKDLANIEIKAAYDDAVKAIEAADNLSTAAKTKALDDLKKARQAAEEAIKTASTADEVAKGALDGLKSIAKVEATAAADDAKAAIAQNSNLTDAEKKVYTDAIDKALKDTETKIDAATDADTVDAETVLAQKDIAKQEVAAATADAVKGIEANTNLTDAEKDEYKATVTKAAETAEQAITDATTAADIQSKTFDATQDVAKEEVKADAADAIAGIKANDNLSDTAKEEAIAAIEEARDTTLENI</sequence>
<evidence type="ECO:0000313" key="3">
    <source>
        <dbReference type="Proteomes" id="UP000073388"/>
    </source>
</evidence>
<dbReference type="Pfam" id="PF07564">
    <property type="entry name" value="DUF1542"/>
    <property type="match status" value="2"/>
</dbReference>
<proteinExistence type="predicted"/>
<dbReference type="EMBL" id="FIIX01000109">
    <property type="protein sequence ID" value="CYW41925.1"/>
    <property type="molecule type" value="Genomic_DNA"/>
</dbReference>
<feature type="domain" description="DUF1542" evidence="1">
    <location>
        <begin position="64"/>
        <end position="138"/>
    </location>
</feature>
<evidence type="ECO:0000313" key="2">
    <source>
        <dbReference type="EMBL" id="CYW41925.1"/>
    </source>
</evidence>
<dbReference type="InterPro" id="IPR011439">
    <property type="entry name" value="DUF1542"/>
</dbReference>
<accession>A0A0Z8P9V2</accession>
<dbReference type="Proteomes" id="UP000073388">
    <property type="component" value="Unassembled WGS sequence"/>
</dbReference>
<gene>
    <name evidence="2" type="primary">ebhA</name>
    <name evidence="2" type="ORF">ERS132461_02308</name>
</gene>
<evidence type="ECO:0000259" key="1">
    <source>
        <dbReference type="Pfam" id="PF07564"/>
    </source>
</evidence>
<name>A0A0Z8P9V2_STRSU</name>